<comment type="caution">
    <text evidence="2">The sequence shown here is derived from an EMBL/GenBank/DDBJ whole genome shotgun (WGS) entry which is preliminary data.</text>
</comment>
<evidence type="ECO:0000313" key="2">
    <source>
        <dbReference type="EMBL" id="TLU70695.1"/>
    </source>
</evidence>
<feature type="region of interest" description="Disordered" evidence="1">
    <location>
        <begin position="178"/>
        <end position="202"/>
    </location>
</feature>
<gene>
    <name evidence="2" type="ORF">FE263_20190</name>
</gene>
<dbReference type="OrthoDB" id="7284045at2"/>
<feature type="compositionally biased region" description="Low complexity" evidence="1">
    <location>
        <begin position="186"/>
        <end position="197"/>
    </location>
</feature>
<dbReference type="AlphaFoldDB" id="A0A5R9IZ07"/>
<accession>A0A5R9IZ07</accession>
<dbReference type="Proteomes" id="UP000305654">
    <property type="component" value="Unassembled WGS sequence"/>
</dbReference>
<reference evidence="2 3" key="1">
    <citation type="submission" date="2019-05" db="EMBL/GenBank/DDBJ databases">
        <authorList>
            <person name="Pankratov T."/>
            <person name="Grouzdev D."/>
        </authorList>
    </citation>
    <scope>NUCLEOTIDE SEQUENCE [LARGE SCALE GENOMIC DNA]</scope>
    <source>
        <strain evidence="2 3">KEBCLARHB70R</strain>
    </source>
</reference>
<dbReference type="RefSeq" id="WP_138327856.1">
    <property type="nucleotide sequence ID" value="NZ_VCDI01000011.1"/>
</dbReference>
<evidence type="ECO:0000256" key="1">
    <source>
        <dbReference type="SAM" id="MobiDB-lite"/>
    </source>
</evidence>
<sequence>MARISKDDQSRILNLVDVEGRKVAAVAAEYGCSTANIYIILGKMRRAFVEKASCPAPPSAAIAFAELRSKPRSPQPLRPEPEPMAYQVTAADTISEPAVAAAYDGTGPEGIEREEIPAPAAPTAAAFDLSHKPHSQLPASSSVRRLATGAATAHLKAQTACPLYHGRTDLNLVKTPSGGNEIRQAGSGSSSSKSGFGLAMRTADGDESMTPFRSLDDLLAAIKPVLRAAARSSDAVWFSIQAIDLSTLEIDAA</sequence>
<proteinExistence type="predicted"/>
<organism evidence="2 3">
    <name type="scientific">Lichenicoccus roseus</name>
    <dbReference type="NCBI Taxonomy" id="2683649"/>
    <lineage>
        <taxon>Bacteria</taxon>
        <taxon>Pseudomonadati</taxon>
        <taxon>Pseudomonadota</taxon>
        <taxon>Alphaproteobacteria</taxon>
        <taxon>Acetobacterales</taxon>
        <taxon>Acetobacteraceae</taxon>
        <taxon>Lichenicoccus</taxon>
    </lineage>
</organism>
<protein>
    <submittedName>
        <fullName evidence="2">Uncharacterized protein</fullName>
    </submittedName>
</protein>
<evidence type="ECO:0000313" key="3">
    <source>
        <dbReference type="Proteomes" id="UP000305654"/>
    </source>
</evidence>
<keyword evidence="3" id="KW-1185">Reference proteome</keyword>
<dbReference type="EMBL" id="VCDI01000011">
    <property type="protein sequence ID" value="TLU70695.1"/>
    <property type="molecule type" value="Genomic_DNA"/>
</dbReference>
<name>A0A5R9IZ07_9PROT</name>